<evidence type="ECO:0000313" key="4">
    <source>
        <dbReference type="EMBL" id="SHE90341.1"/>
    </source>
</evidence>
<evidence type="ECO:0000256" key="2">
    <source>
        <dbReference type="ARBA" id="ARBA00022448"/>
    </source>
</evidence>
<dbReference type="Proteomes" id="UP000184251">
    <property type="component" value="Unassembled WGS sequence"/>
</dbReference>
<dbReference type="InterPro" id="IPR008218">
    <property type="entry name" value="ATPase_V1-cplx_f_g_su"/>
</dbReference>
<dbReference type="AlphaFoldDB" id="A0A1M4XA94"/>
<accession>A0A1M4XA94</accession>
<sequence length="99" mass="11309">MKSYLISDNRDTYVGLRLAGIEGAYVQNIESAKAVFLDAASKDYGIILLTEKIYHRIKEEVILHKEKNDLPLITVIPDRHGYDNNKEKITNYIKESIGL</sequence>
<evidence type="ECO:0000256" key="3">
    <source>
        <dbReference type="ARBA" id="ARBA00023065"/>
    </source>
</evidence>
<dbReference type="SUPFAM" id="SSF159468">
    <property type="entry name" value="AtpF-like"/>
    <property type="match status" value="1"/>
</dbReference>
<gene>
    <name evidence="4" type="ORF">SAMN02746064_01449</name>
</gene>
<dbReference type="EMBL" id="FQTU01000009">
    <property type="protein sequence ID" value="SHE90341.1"/>
    <property type="molecule type" value="Genomic_DNA"/>
</dbReference>
<dbReference type="GO" id="GO:0046961">
    <property type="term" value="F:proton-transporting ATPase activity, rotational mechanism"/>
    <property type="evidence" value="ECO:0007669"/>
    <property type="project" value="InterPro"/>
</dbReference>
<name>A0A1M4XA94_9FIRM</name>
<evidence type="ECO:0000313" key="5">
    <source>
        <dbReference type="Proteomes" id="UP000184251"/>
    </source>
</evidence>
<comment type="similarity">
    <text evidence="1">Belongs to the V-ATPase F subunit family.</text>
</comment>
<dbReference type="Gene3D" id="3.40.50.10580">
    <property type="entry name" value="ATPase, V1 complex, subunit F"/>
    <property type="match status" value="1"/>
</dbReference>
<protein>
    <submittedName>
        <fullName evidence="4">V/A-type H+-transporting ATPase subunit F</fullName>
    </submittedName>
</protein>
<keyword evidence="5" id="KW-1185">Reference proteome</keyword>
<keyword evidence="3" id="KW-0406">Ion transport</keyword>
<dbReference type="STRING" id="1120975.SAMN02746064_01449"/>
<dbReference type="OrthoDB" id="46791at2"/>
<dbReference type="Pfam" id="PF01990">
    <property type="entry name" value="ATP-synt_F"/>
    <property type="match status" value="1"/>
</dbReference>
<dbReference type="RefSeq" id="WP_073270607.1">
    <property type="nucleotide sequence ID" value="NZ_FQTU01000009.1"/>
</dbReference>
<dbReference type="InterPro" id="IPR036906">
    <property type="entry name" value="ATPase_V1_fsu_sf"/>
</dbReference>
<keyword evidence="2" id="KW-0813">Transport</keyword>
<reference evidence="4 5" key="1">
    <citation type="submission" date="2016-11" db="EMBL/GenBank/DDBJ databases">
        <authorList>
            <person name="Jaros S."/>
            <person name="Januszkiewicz K."/>
            <person name="Wedrychowicz H."/>
        </authorList>
    </citation>
    <scope>NUCLEOTIDE SEQUENCE [LARGE SCALE GENOMIC DNA]</scope>
    <source>
        <strain evidence="4 5">DSM 14828</strain>
    </source>
</reference>
<proteinExistence type="inferred from homology"/>
<organism evidence="4 5">
    <name type="scientific">Alkalibacter saccharofermentans DSM 14828</name>
    <dbReference type="NCBI Taxonomy" id="1120975"/>
    <lineage>
        <taxon>Bacteria</taxon>
        <taxon>Bacillati</taxon>
        <taxon>Bacillota</taxon>
        <taxon>Clostridia</taxon>
        <taxon>Eubacteriales</taxon>
        <taxon>Eubacteriaceae</taxon>
        <taxon>Alkalibacter</taxon>
    </lineage>
</organism>
<evidence type="ECO:0000256" key="1">
    <source>
        <dbReference type="ARBA" id="ARBA00010148"/>
    </source>
</evidence>